<feature type="transmembrane region" description="Helical" evidence="5">
    <location>
        <begin position="393"/>
        <end position="412"/>
    </location>
</feature>
<accession>K3X551</accession>
<keyword evidence="2 5" id="KW-0812">Transmembrane</keyword>
<dbReference type="OMA" id="CLSIPIM"/>
<dbReference type="GO" id="GO:0016020">
    <property type="term" value="C:membrane"/>
    <property type="evidence" value="ECO:0007669"/>
    <property type="project" value="UniProtKB-SubCell"/>
</dbReference>
<evidence type="ECO:0000256" key="5">
    <source>
        <dbReference type="SAM" id="Phobius"/>
    </source>
</evidence>
<proteinExistence type="predicted"/>
<reference evidence="7" key="3">
    <citation type="submission" date="2015-02" db="UniProtKB">
        <authorList>
            <consortium name="EnsemblProtists"/>
        </authorList>
    </citation>
    <scope>IDENTIFICATION</scope>
    <source>
        <strain evidence="7">DAOM BR144</strain>
    </source>
</reference>
<reference evidence="8" key="2">
    <citation type="submission" date="2010-04" db="EMBL/GenBank/DDBJ databases">
        <authorList>
            <person name="Buell R."/>
            <person name="Hamilton J."/>
            <person name="Hostetler J."/>
        </authorList>
    </citation>
    <scope>NUCLEOTIDE SEQUENCE [LARGE SCALE GENOMIC DNA]</scope>
    <source>
        <strain evidence="8">DAOM:BR144</strain>
    </source>
</reference>
<feature type="transmembrane region" description="Helical" evidence="5">
    <location>
        <begin position="300"/>
        <end position="320"/>
    </location>
</feature>
<evidence type="ECO:0000313" key="8">
    <source>
        <dbReference type="Proteomes" id="UP000019132"/>
    </source>
</evidence>
<name>K3X551_GLOUD</name>
<dbReference type="Gene3D" id="1.20.1740.10">
    <property type="entry name" value="Amino acid/polyamine transporter I"/>
    <property type="match status" value="1"/>
</dbReference>
<feature type="transmembrane region" description="Helical" evidence="5">
    <location>
        <begin position="326"/>
        <end position="347"/>
    </location>
</feature>
<evidence type="ECO:0000256" key="4">
    <source>
        <dbReference type="ARBA" id="ARBA00023136"/>
    </source>
</evidence>
<keyword evidence="4 5" id="KW-0472">Membrane</keyword>
<dbReference type="PANTHER" id="PTHR42770:SF7">
    <property type="entry name" value="MEMBRANE PROTEIN"/>
    <property type="match status" value="1"/>
</dbReference>
<evidence type="ECO:0000256" key="1">
    <source>
        <dbReference type="ARBA" id="ARBA00004141"/>
    </source>
</evidence>
<evidence type="ECO:0000259" key="6">
    <source>
        <dbReference type="Pfam" id="PF00324"/>
    </source>
</evidence>
<reference evidence="8" key="1">
    <citation type="journal article" date="2010" name="Genome Biol.">
        <title>Genome sequence of the necrotrophic plant pathogen Pythium ultimum reveals original pathogenicity mechanisms and effector repertoire.</title>
        <authorList>
            <person name="Levesque C.A."/>
            <person name="Brouwer H."/>
            <person name="Cano L."/>
            <person name="Hamilton J.P."/>
            <person name="Holt C."/>
            <person name="Huitema E."/>
            <person name="Raffaele S."/>
            <person name="Robideau G.P."/>
            <person name="Thines M."/>
            <person name="Win J."/>
            <person name="Zerillo M.M."/>
            <person name="Beakes G.W."/>
            <person name="Boore J.L."/>
            <person name="Busam D."/>
            <person name="Dumas B."/>
            <person name="Ferriera S."/>
            <person name="Fuerstenberg S.I."/>
            <person name="Gachon C.M."/>
            <person name="Gaulin E."/>
            <person name="Govers F."/>
            <person name="Grenville-Briggs L."/>
            <person name="Horner N."/>
            <person name="Hostetler J."/>
            <person name="Jiang R.H."/>
            <person name="Johnson J."/>
            <person name="Krajaejun T."/>
            <person name="Lin H."/>
            <person name="Meijer H.J."/>
            <person name="Moore B."/>
            <person name="Morris P."/>
            <person name="Phuntmart V."/>
            <person name="Puiu D."/>
            <person name="Shetty J."/>
            <person name="Stajich J.E."/>
            <person name="Tripathy S."/>
            <person name="Wawra S."/>
            <person name="van West P."/>
            <person name="Whitty B.R."/>
            <person name="Coutinho P.M."/>
            <person name="Henrissat B."/>
            <person name="Martin F."/>
            <person name="Thomas P.D."/>
            <person name="Tyler B.M."/>
            <person name="De Vries R.P."/>
            <person name="Kamoun S."/>
            <person name="Yandell M."/>
            <person name="Tisserat N."/>
            <person name="Buell C.R."/>
        </authorList>
    </citation>
    <scope>NUCLEOTIDE SEQUENCE</scope>
    <source>
        <strain evidence="8">DAOM:BR144</strain>
    </source>
</reference>
<feature type="transmembrane region" description="Helical" evidence="5">
    <location>
        <begin position="196"/>
        <end position="222"/>
    </location>
</feature>
<dbReference type="eggNOG" id="ENOG502SIVB">
    <property type="taxonomic scope" value="Eukaryota"/>
</dbReference>
<dbReference type="Proteomes" id="UP000019132">
    <property type="component" value="Unassembled WGS sequence"/>
</dbReference>
<feature type="transmembrane region" description="Helical" evidence="5">
    <location>
        <begin position="124"/>
        <end position="145"/>
    </location>
</feature>
<organism evidence="7 8">
    <name type="scientific">Globisporangium ultimum (strain ATCC 200006 / CBS 805.95 / DAOM BR144)</name>
    <name type="common">Pythium ultimum</name>
    <dbReference type="NCBI Taxonomy" id="431595"/>
    <lineage>
        <taxon>Eukaryota</taxon>
        <taxon>Sar</taxon>
        <taxon>Stramenopiles</taxon>
        <taxon>Oomycota</taxon>
        <taxon>Peronosporomycetes</taxon>
        <taxon>Pythiales</taxon>
        <taxon>Pythiaceae</taxon>
        <taxon>Globisporangium</taxon>
    </lineage>
</organism>
<dbReference type="InterPro" id="IPR050367">
    <property type="entry name" value="APC_superfamily"/>
</dbReference>
<dbReference type="AlphaFoldDB" id="K3X551"/>
<dbReference type="VEuPathDB" id="FungiDB:PYU1_G012324"/>
<feature type="transmembrane region" description="Helical" evidence="5">
    <location>
        <begin position="165"/>
        <end position="184"/>
    </location>
</feature>
<feature type="transmembrane region" description="Helical" evidence="5">
    <location>
        <begin position="61"/>
        <end position="87"/>
    </location>
</feature>
<dbReference type="InParanoid" id="K3X551"/>
<feature type="transmembrane region" description="Helical" evidence="5">
    <location>
        <begin position="253"/>
        <end position="272"/>
    </location>
</feature>
<feature type="domain" description="Amino acid permease/ SLC12A" evidence="6">
    <location>
        <begin position="16"/>
        <end position="411"/>
    </location>
</feature>
<feature type="transmembrane region" description="Helical" evidence="5">
    <location>
        <begin position="99"/>
        <end position="119"/>
    </location>
</feature>
<evidence type="ECO:0000256" key="3">
    <source>
        <dbReference type="ARBA" id="ARBA00022989"/>
    </source>
</evidence>
<dbReference type="HOGENOM" id="CLU_007946_5_1_1"/>
<evidence type="ECO:0000313" key="7">
    <source>
        <dbReference type="EnsemblProtists" id="PYU1_T012350"/>
    </source>
</evidence>
<dbReference type="STRING" id="431595.K3X551"/>
<sequence length="504" mass="54247">MLGITIVIGGQYFSWNAGLAAGFYSYLVAYVLIAAEITGALPFAGGAYGLSRCTLGFFPGFFIGCCEALEYITYVATATLLLAEMIVKSAPSLHGYEPLIWLAFYVTALWIHIVGGRVFWRFNLVLGGISFVIVLLFCFGSLPFVDWEASVAHDSSALFVDDFHGFMKALPTAAWFFVGIEALSLTSDDTDTPKNVVPVAQVACMMSLMVTGIMVLCITVALPYADGIAALAAEFAPLNNGIIKFSHLSEKHATLLSIPAAYATAFGFIWCYGKLIHAMATSCLLPSALAKHSKGYGTPYMALIAGSTLSYAVCLVVYLHPMIGTYLFSICMTSAFLAYTGQCIGYISLKKNYKNIKSSHFQNPFGIYGAMFSMVVWLLGIVSIAGFQGNNGVEIEAFVFLAFGVTAFYFVYAKKRQKFSPQENKVLLVAHVIKFNATRLSGKKPVKGVNMASGRSSHASKVSSATWERSSTAKAKTNKVIALQASAMSGKSGQFSESRGGTAM</sequence>
<dbReference type="GO" id="GO:0055085">
    <property type="term" value="P:transmembrane transport"/>
    <property type="evidence" value="ECO:0007669"/>
    <property type="project" value="InterPro"/>
</dbReference>
<keyword evidence="8" id="KW-1185">Reference proteome</keyword>
<comment type="subcellular location">
    <subcellularLocation>
        <location evidence="1">Membrane</location>
        <topology evidence="1">Multi-pass membrane protein</topology>
    </subcellularLocation>
</comment>
<dbReference type="InterPro" id="IPR004841">
    <property type="entry name" value="AA-permease/SLC12A_dom"/>
</dbReference>
<dbReference type="PIRSF" id="PIRSF006060">
    <property type="entry name" value="AA_transporter"/>
    <property type="match status" value="1"/>
</dbReference>
<dbReference type="EMBL" id="GL376608">
    <property type="status" value="NOT_ANNOTATED_CDS"/>
    <property type="molecule type" value="Genomic_DNA"/>
</dbReference>
<evidence type="ECO:0000256" key="2">
    <source>
        <dbReference type="ARBA" id="ARBA00022692"/>
    </source>
</evidence>
<keyword evidence="3 5" id="KW-1133">Transmembrane helix</keyword>
<feature type="transmembrane region" description="Helical" evidence="5">
    <location>
        <begin position="23"/>
        <end position="49"/>
    </location>
</feature>
<dbReference type="PANTHER" id="PTHR42770">
    <property type="entry name" value="AMINO ACID TRANSPORTER-RELATED"/>
    <property type="match status" value="1"/>
</dbReference>
<protein>
    <recommendedName>
        <fullName evidence="6">Amino acid permease/ SLC12A domain-containing protein</fullName>
    </recommendedName>
</protein>
<feature type="transmembrane region" description="Helical" evidence="5">
    <location>
        <begin position="367"/>
        <end position="387"/>
    </location>
</feature>
<dbReference type="EnsemblProtists" id="PYU1_T012350">
    <property type="protein sequence ID" value="PYU1_T012350"/>
    <property type="gene ID" value="PYU1_G012324"/>
</dbReference>
<dbReference type="Pfam" id="PF00324">
    <property type="entry name" value="AA_permease"/>
    <property type="match status" value="1"/>
</dbReference>